<evidence type="ECO:0000256" key="2">
    <source>
        <dbReference type="ARBA" id="ARBA00022525"/>
    </source>
</evidence>
<dbReference type="InterPro" id="IPR001343">
    <property type="entry name" value="Hemolysn_Ca-bd"/>
</dbReference>
<accession>A0A931BS04</accession>
<dbReference type="Gene3D" id="3.20.20.80">
    <property type="entry name" value="Glycosidases"/>
    <property type="match status" value="1"/>
</dbReference>
<sequence>MAAGETIFTWEGISLPSYWGGRFASSGGQAAFDQIKATGANTISLIPNFFMANERSNTMQLNPGESDTFSQVKAAIQDGVARGLNVVLKPHVETDNRVWRALIEPTNPDLWFANYKAMMVQYAKVAQEAGAAMICVGTEMKSMSGAQYTAKWVDIINAVRSVFSGKVTYAATDEEAKVVQFWDKVDYIGVDAYFSMTDSNNPTVDELVASWIGKPTTGSSREIYGDTSVIDTWKNLSEQWGRKVIFTEIGYGSYDGVNKSPGWLVGNTADNQEQKDCYEALFKVMTTYGGQWLDGALLWSYQAFAHPGPDGGLPDTDFTPQDKPANAVITAGYSSPAHVAGLVRTGTEAADKLDGGYHNDTLNGGGGNDTLWGGAGDDRLDGGVGADRMEGKSGNDVYIVDNPGDRVIETSADDGIDTVITSVNFALSAFVENLIAAGNAPLVLTGNGLNNAITGNDGANVIDGGAGDDTMSGGAGDDIYHVDSTGDVIRDTSGIDTVVTSVSFTLSADLENLAATGDAALSLTGNALANKITGNAGKNVLTGGKGKDVFVFDTKPNAKTNVDKITDYVVKDDSIWLDNAVFKKLGKGTADRPMKLDKRFFTIGEKAQDKNDYLVYNQKKGILYYDADGSGAGKAMEIVALKKGLKMTAGEFFVI</sequence>
<dbReference type="InterPro" id="IPR050557">
    <property type="entry name" value="RTX_toxin/Mannuronan_C5-epim"/>
</dbReference>
<dbReference type="Pfam" id="PF00353">
    <property type="entry name" value="HemolysinCabind"/>
    <property type="match status" value="3"/>
</dbReference>
<dbReference type="AlphaFoldDB" id="A0A931BS04"/>
<dbReference type="PANTHER" id="PTHR38340:SF1">
    <property type="entry name" value="S-LAYER PROTEIN"/>
    <property type="match status" value="1"/>
</dbReference>
<reference evidence="3" key="1">
    <citation type="submission" date="2020-11" db="EMBL/GenBank/DDBJ databases">
        <authorList>
            <person name="Kim M.K."/>
        </authorList>
    </citation>
    <scope>NUCLEOTIDE SEQUENCE</scope>
    <source>
        <strain evidence="3">BT350</strain>
    </source>
</reference>
<comment type="subcellular location">
    <subcellularLocation>
        <location evidence="1">Secreted</location>
    </subcellularLocation>
</comment>
<keyword evidence="2" id="KW-0964">Secreted</keyword>
<dbReference type="Proteomes" id="UP000599312">
    <property type="component" value="Unassembled WGS sequence"/>
</dbReference>
<dbReference type="SUPFAM" id="SSF51120">
    <property type="entry name" value="beta-Roll"/>
    <property type="match status" value="3"/>
</dbReference>
<comment type="caution">
    <text evidence="3">The sequence shown here is derived from an EMBL/GenBank/DDBJ whole genome shotgun (WGS) entry which is preliminary data.</text>
</comment>
<dbReference type="Gene3D" id="2.150.10.10">
    <property type="entry name" value="Serralysin-like metalloprotease, C-terminal"/>
    <property type="match status" value="3"/>
</dbReference>
<dbReference type="CDD" id="cd19608">
    <property type="entry name" value="GH113_mannanase-like"/>
    <property type="match status" value="1"/>
</dbReference>
<evidence type="ECO:0000313" key="3">
    <source>
        <dbReference type="EMBL" id="MBF9231767.1"/>
    </source>
</evidence>
<dbReference type="RefSeq" id="WP_196269776.1">
    <property type="nucleotide sequence ID" value="NZ_JADQDO010000001.1"/>
</dbReference>
<evidence type="ECO:0000313" key="4">
    <source>
        <dbReference type="Proteomes" id="UP000599312"/>
    </source>
</evidence>
<evidence type="ECO:0008006" key="5">
    <source>
        <dbReference type="Google" id="ProtNLM"/>
    </source>
</evidence>
<dbReference type="EMBL" id="JADQDO010000001">
    <property type="protein sequence ID" value="MBF9231767.1"/>
    <property type="molecule type" value="Genomic_DNA"/>
</dbReference>
<dbReference type="Pfam" id="PF22612">
    <property type="entry name" value="GH113"/>
    <property type="match status" value="1"/>
</dbReference>
<gene>
    <name evidence="3" type="ORF">I2H38_00095</name>
</gene>
<dbReference type="GO" id="GO:0005576">
    <property type="term" value="C:extracellular region"/>
    <property type="evidence" value="ECO:0007669"/>
    <property type="project" value="UniProtKB-SubCell"/>
</dbReference>
<dbReference type="InterPro" id="IPR011049">
    <property type="entry name" value="Serralysin-like_metalloprot_C"/>
</dbReference>
<evidence type="ECO:0000256" key="1">
    <source>
        <dbReference type="ARBA" id="ARBA00004613"/>
    </source>
</evidence>
<dbReference type="InterPro" id="IPR055151">
    <property type="entry name" value="GH113"/>
</dbReference>
<dbReference type="InterPro" id="IPR018511">
    <property type="entry name" value="Hemolysin-typ_Ca-bd_CS"/>
</dbReference>
<dbReference type="PANTHER" id="PTHR38340">
    <property type="entry name" value="S-LAYER PROTEIN"/>
    <property type="match status" value="1"/>
</dbReference>
<dbReference type="PRINTS" id="PR00313">
    <property type="entry name" value="CABNDNGRPT"/>
</dbReference>
<dbReference type="GO" id="GO:0005509">
    <property type="term" value="F:calcium ion binding"/>
    <property type="evidence" value="ECO:0007669"/>
    <property type="project" value="InterPro"/>
</dbReference>
<organism evidence="3 4">
    <name type="scientific">Microvirga alba</name>
    <dbReference type="NCBI Taxonomy" id="2791025"/>
    <lineage>
        <taxon>Bacteria</taxon>
        <taxon>Pseudomonadati</taxon>
        <taxon>Pseudomonadota</taxon>
        <taxon>Alphaproteobacteria</taxon>
        <taxon>Hyphomicrobiales</taxon>
        <taxon>Methylobacteriaceae</taxon>
        <taxon>Microvirga</taxon>
    </lineage>
</organism>
<dbReference type="InterPro" id="IPR017853">
    <property type="entry name" value="GH"/>
</dbReference>
<name>A0A931BS04_9HYPH</name>
<keyword evidence="4" id="KW-1185">Reference proteome</keyword>
<protein>
    <recommendedName>
        <fullName evidence="5">Calcium-binding protein</fullName>
    </recommendedName>
</protein>
<proteinExistence type="predicted"/>
<dbReference type="SUPFAM" id="SSF51445">
    <property type="entry name" value="(Trans)glycosidases"/>
    <property type="match status" value="1"/>
</dbReference>
<dbReference type="PROSITE" id="PS00330">
    <property type="entry name" value="HEMOLYSIN_CALCIUM"/>
    <property type="match status" value="2"/>
</dbReference>